<gene>
    <name evidence="2" type="ORF">KW502_03275</name>
</gene>
<name>A0ABS6W0Z5_9FLAO</name>
<comment type="cofactor">
    <cofactor evidence="1">
        <name>Zn(2+)</name>
        <dbReference type="ChEBI" id="CHEBI:29105"/>
    </cofactor>
    <text evidence="1">Binds 1 zinc ion per subunit.</text>
</comment>
<dbReference type="InterPro" id="IPR007115">
    <property type="entry name" value="6-PTP_synth/QueD"/>
</dbReference>
<keyword evidence="3" id="KW-1185">Reference proteome</keyword>
<keyword evidence="1" id="KW-0862">Zinc</keyword>
<evidence type="ECO:0000313" key="3">
    <source>
        <dbReference type="Proteomes" id="UP000719267"/>
    </source>
</evidence>
<organism evidence="2 3">
    <name type="scientific">Mesonia aestuariivivens</name>
    <dbReference type="NCBI Taxonomy" id="2796128"/>
    <lineage>
        <taxon>Bacteria</taxon>
        <taxon>Pseudomonadati</taxon>
        <taxon>Bacteroidota</taxon>
        <taxon>Flavobacteriia</taxon>
        <taxon>Flavobacteriales</taxon>
        <taxon>Flavobacteriaceae</taxon>
        <taxon>Mesonia</taxon>
    </lineage>
</organism>
<dbReference type="PANTHER" id="PTHR12589">
    <property type="entry name" value="PYRUVOYL TETRAHYDROBIOPTERIN SYNTHASE"/>
    <property type="match status" value="1"/>
</dbReference>
<comment type="caution">
    <text evidence="2">The sequence shown here is derived from an EMBL/GenBank/DDBJ whole genome shotgun (WGS) entry which is preliminary data.</text>
</comment>
<comment type="similarity">
    <text evidence="1">Belongs to the PTPS family. QueD subfamily.</text>
</comment>
<reference evidence="2 3" key="1">
    <citation type="submission" date="2021-07" db="EMBL/GenBank/DDBJ databases">
        <title>Mesonia aestuariivivens sp. nov., isolated from a tidal flat.</title>
        <authorList>
            <person name="Kim Y.-O."/>
            <person name="Yoon J.-H."/>
        </authorList>
    </citation>
    <scope>NUCLEOTIDE SEQUENCE [LARGE SCALE GENOMIC DNA]</scope>
    <source>
        <strain evidence="2 3">JHPTF-M18</strain>
    </source>
</reference>
<dbReference type="RefSeq" id="WP_219039114.1">
    <property type="nucleotide sequence ID" value="NZ_JAHWDF010000003.1"/>
</dbReference>
<evidence type="ECO:0000256" key="1">
    <source>
        <dbReference type="PIRNR" id="PIRNR006113"/>
    </source>
</evidence>
<sequence length="137" mass="16032">MGNKVTVSRKAHFNAAHRLFKKEWSDEKNEQVFGKCSNPNYHGHNYELIVSVTGAVDQETGFVMDMKLLKNLIYQKIENHFDHKNLNIEVEEFKNLNPTAENISMVIWKRLRDEINSNLSLEITLYETPRNFVTYNG</sequence>
<dbReference type="PANTHER" id="PTHR12589:SF7">
    <property type="entry name" value="6-PYRUVOYL TETRAHYDROBIOPTERIN SYNTHASE"/>
    <property type="match status" value="1"/>
</dbReference>
<comment type="pathway">
    <text evidence="1">Purine metabolism; 7-cyano-7-deazaguanine biosynthesis.</text>
</comment>
<dbReference type="PIRSF" id="PIRSF006113">
    <property type="entry name" value="PTP_synth"/>
    <property type="match status" value="1"/>
</dbReference>
<dbReference type="Pfam" id="PF01242">
    <property type="entry name" value="PTPS"/>
    <property type="match status" value="1"/>
</dbReference>
<proteinExistence type="inferred from homology"/>
<comment type="catalytic activity">
    <reaction evidence="1">
        <text>7,8-dihydroneopterin 3'-triphosphate + H2O = 6-carboxy-5,6,7,8-tetrahydropterin + triphosphate + acetaldehyde + 2 H(+)</text>
        <dbReference type="Rhea" id="RHEA:27966"/>
        <dbReference type="ChEBI" id="CHEBI:15343"/>
        <dbReference type="ChEBI" id="CHEBI:15377"/>
        <dbReference type="ChEBI" id="CHEBI:15378"/>
        <dbReference type="ChEBI" id="CHEBI:18036"/>
        <dbReference type="ChEBI" id="CHEBI:58462"/>
        <dbReference type="ChEBI" id="CHEBI:61032"/>
        <dbReference type="EC" id="4.1.2.50"/>
    </reaction>
</comment>
<keyword evidence="1" id="KW-0479">Metal-binding</keyword>
<dbReference type="EMBL" id="JAHWDF010000003">
    <property type="protein sequence ID" value="MBW2960823.1"/>
    <property type="molecule type" value="Genomic_DNA"/>
</dbReference>
<dbReference type="EC" id="4.-.-.-" evidence="1"/>
<accession>A0ABS6W0Z5</accession>
<keyword evidence="1" id="KW-0671">Queuosine biosynthesis</keyword>
<dbReference type="Proteomes" id="UP000719267">
    <property type="component" value="Unassembled WGS sequence"/>
</dbReference>
<keyword evidence="1" id="KW-0456">Lyase</keyword>
<evidence type="ECO:0000313" key="2">
    <source>
        <dbReference type="EMBL" id="MBW2960823.1"/>
    </source>
</evidence>
<protein>
    <recommendedName>
        <fullName evidence="1">6-carboxy-5,6,7,8-tetrahydropterin synthase</fullName>
        <ecNumber evidence="1">4.-.-.-</ecNumber>
    </recommendedName>
</protein>